<dbReference type="EMBL" id="KE525348">
    <property type="protein sequence ID" value="KFB50398.1"/>
    <property type="molecule type" value="Genomic_DNA"/>
</dbReference>
<organism evidence="1">
    <name type="scientific">Anopheles sinensis</name>
    <name type="common">Mosquito</name>
    <dbReference type="NCBI Taxonomy" id="74873"/>
    <lineage>
        <taxon>Eukaryota</taxon>
        <taxon>Metazoa</taxon>
        <taxon>Ecdysozoa</taxon>
        <taxon>Arthropoda</taxon>
        <taxon>Hexapoda</taxon>
        <taxon>Insecta</taxon>
        <taxon>Pterygota</taxon>
        <taxon>Neoptera</taxon>
        <taxon>Endopterygota</taxon>
        <taxon>Diptera</taxon>
        <taxon>Nematocera</taxon>
        <taxon>Culicoidea</taxon>
        <taxon>Culicidae</taxon>
        <taxon>Anophelinae</taxon>
        <taxon>Anopheles</taxon>
    </lineage>
</organism>
<evidence type="ECO:0000313" key="1">
    <source>
        <dbReference type="EMBL" id="KFB50398.1"/>
    </source>
</evidence>
<dbReference type="VEuPathDB" id="VectorBase:ASIC018424"/>
<proteinExistence type="predicted"/>
<dbReference type="Proteomes" id="UP000030765">
    <property type="component" value="Unassembled WGS sequence"/>
</dbReference>
<dbReference type="EnsemblMetazoa" id="ASIC018424-RA">
    <property type="protein sequence ID" value="ASIC018424-PA"/>
    <property type="gene ID" value="ASIC018424"/>
</dbReference>
<sequence length="114" mass="12984">MHRCVAAARKAGGPREKVHHVKNIAFGGDDLGDEEHSAVGKRCAHVPCISNDNSNLFLKRICQRPEKDGRTCLQRDVNTRTFLRKRLIFPTLVTTPRWMCVFTVQLLAERNTTR</sequence>
<accession>A0A084WJK4</accession>
<dbReference type="EMBL" id="ATLV01024037">
    <property type="status" value="NOT_ANNOTATED_CDS"/>
    <property type="molecule type" value="Genomic_DNA"/>
</dbReference>
<reference evidence="1 3" key="1">
    <citation type="journal article" date="2014" name="BMC Genomics">
        <title>Genome sequence of Anopheles sinensis provides insight into genetics basis of mosquito competence for malaria parasites.</title>
        <authorList>
            <person name="Zhou D."/>
            <person name="Zhang D."/>
            <person name="Ding G."/>
            <person name="Shi L."/>
            <person name="Hou Q."/>
            <person name="Ye Y."/>
            <person name="Xu Y."/>
            <person name="Zhou H."/>
            <person name="Xiong C."/>
            <person name="Li S."/>
            <person name="Yu J."/>
            <person name="Hong S."/>
            <person name="Yu X."/>
            <person name="Zou P."/>
            <person name="Chen C."/>
            <person name="Chang X."/>
            <person name="Wang W."/>
            <person name="Lv Y."/>
            <person name="Sun Y."/>
            <person name="Ma L."/>
            <person name="Shen B."/>
            <person name="Zhu C."/>
        </authorList>
    </citation>
    <scope>NUCLEOTIDE SEQUENCE [LARGE SCALE GENOMIC DNA]</scope>
</reference>
<gene>
    <name evidence="1" type="ORF">ZHAS_00018424</name>
</gene>
<keyword evidence="3" id="KW-1185">Reference proteome</keyword>
<protein>
    <submittedName>
        <fullName evidence="1 2">Phosphatidylinositol 3,4,5-trisphosphate-dependent Rac exchanger 2 protein</fullName>
    </submittedName>
</protein>
<evidence type="ECO:0000313" key="3">
    <source>
        <dbReference type="Proteomes" id="UP000030765"/>
    </source>
</evidence>
<name>A0A084WJK4_ANOSI</name>
<evidence type="ECO:0000313" key="2">
    <source>
        <dbReference type="EnsemblMetazoa" id="ASIC018424-PA"/>
    </source>
</evidence>
<reference evidence="2" key="2">
    <citation type="submission" date="2020-05" db="UniProtKB">
        <authorList>
            <consortium name="EnsemblMetazoa"/>
        </authorList>
    </citation>
    <scope>IDENTIFICATION</scope>
</reference>
<dbReference type="AlphaFoldDB" id="A0A084WJK4"/>